<reference evidence="1" key="1">
    <citation type="journal article" date="2015" name="Nature">
        <title>Complex archaea that bridge the gap between prokaryotes and eukaryotes.</title>
        <authorList>
            <person name="Spang A."/>
            <person name="Saw J.H."/>
            <person name="Jorgensen S.L."/>
            <person name="Zaremba-Niedzwiedzka K."/>
            <person name="Martijn J."/>
            <person name="Lind A.E."/>
            <person name="van Eijk R."/>
            <person name="Schleper C."/>
            <person name="Guy L."/>
            <person name="Ettema T.J."/>
        </authorList>
    </citation>
    <scope>NUCLEOTIDE SEQUENCE</scope>
</reference>
<gene>
    <name evidence="1" type="ORF">LCGC14_3148270</name>
</gene>
<organism evidence="1">
    <name type="scientific">marine sediment metagenome</name>
    <dbReference type="NCBI Taxonomy" id="412755"/>
    <lineage>
        <taxon>unclassified sequences</taxon>
        <taxon>metagenomes</taxon>
        <taxon>ecological metagenomes</taxon>
    </lineage>
</organism>
<protein>
    <submittedName>
        <fullName evidence="1">Uncharacterized protein</fullName>
    </submittedName>
</protein>
<sequence>MRDRYSPDVVPKSIAGTTEIILAGNVAGDDNNWRFDISTGAFILAKKESGTWNDATKTDAPST</sequence>
<name>A0A0F8YJ52_9ZZZZ</name>
<proteinExistence type="predicted"/>
<accession>A0A0F8YJ52</accession>
<evidence type="ECO:0000313" key="1">
    <source>
        <dbReference type="EMBL" id="KKK48126.1"/>
    </source>
</evidence>
<comment type="caution">
    <text evidence="1">The sequence shown here is derived from an EMBL/GenBank/DDBJ whole genome shotgun (WGS) entry which is preliminary data.</text>
</comment>
<dbReference type="AlphaFoldDB" id="A0A0F8YJ52"/>
<dbReference type="EMBL" id="LAZR01069230">
    <property type="protein sequence ID" value="KKK48126.1"/>
    <property type="molecule type" value="Genomic_DNA"/>
</dbReference>